<organism evidence="2 3">
    <name type="scientific">Desulfatibacillum alkenivorans DSM 16219</name>
    <dbReference type="NCBI Taxonomy" id="1121393"/>
    <lineage>
        <taxon>Bacteria</taxon>
        <taxon>Pseudomonadati</taxon>
        <taxon>Thermodesulfobacteriota</taxon>
        <taxon>Desulfobacteria</taxon>
        <taxon>Desulfobacterales</taxon>
        <taxon>Desulfatibacillaceae</taxon>
        <taxon>Desulfatibacillum</taxon>
    </lineage>
</organism>
<feature type="transmembrane region" description="Helical" evidence="1">
    <location>
        <begin position="52"/>
        <end position="74"/>
    </location>
</feature>
<feature type="transmembrane region" description="Helical" evidence="1">
    <location>
        <begin position="203"/>
        <end position="229"/>
    </location>
</feature>
<feature type="transmembrane region" description="Helical" evidence="1">
    <location>
        <begin position="267"/>
        <end position="290"/>
    </location>
</feature>
<proteinExistence type="predicted"/>
<accession>A0A1M6NXR4</accession>
<feature type="transmembrane region" description="Helical" evidence="1">
    <location>
        <begin position="235"/>
        <end position="255"/>
    </location>
</feature>
<evidence type="ECO:0000313" key="2">
    <source>
        <dbReference type="EMBL" id="SHK00431.1"/>
    </source>
</evidence>
<feature type="transmembrane region" description="Helical" evidence="1">
    <location>
        <begin position="158"/>
        <end position="182"/>
    </location>
</feature>
<dbReference type="STRING" id="1121393.SAMN02745216_02694"/>
<keyword evidence="3" id="KW-1185">Reference proteome</keyword>
<sequence length="311" mass="33721">MKNSPEAASRVQSGKARIWYGRALLLLVLSFVGWVIFRHARELGAYTLNISPAYLALSILCCAAGYLANLAVWIRLASAFGIREDFVTTGRAWLLSRMGRHVPGKVTILLVRFNQYKNHPNNAITAATITEHLSSTAASGLIVTLAVTWGSVDVPVSLQWISGLGALAMLVSLTPWVMPFMLRLVFRLAKKAPPEKYPPYSMVLRLVGAYGVPALFTGASFFFLIRALYGVEWQHFLVVAGVYYGAMLIGMAALFAPAGIGVREGIIFLILPVIIPQPVVIAAAIGMRLIDTCTEAALGGGFWLASKLVNK</sequence>
<keyword evidence="1" id="KW-0812">Transmembrane</keyword>
<dbReference type="Proteomes" id="UP000183994">
    <property type="component" value="Unassembled WGS sequence"/>
</dbReference>
<evidence type="ECO:0008006" key="4">
    <source>
        <dbReference type="Google" id="ProtNLM"/>
    </source>
</evidence>
<evidence type="ECO:0000256" key="1">
    <source>
        <dbReference type="SAM" id="Phobius"/>
    </source>
</evidence>
<dbReference type="AlphaFoldDB" id="A0A1M6NXR4"/>
<name>A0A1M6NXR4_9BACT</name>
<dbReference type="EMBL" id="FQZU01000016">
    <property type="protein sequence ID" value="SHK00431.1"/>
    <property type="molecule type" value="Genomic_DNA"/>
</dbReference>
<keyword evidence="1" id="KW-1133">Transmembrane helix</keyword>
<reference evidence="3" key="1">
    <citation type="submission" date="2016-11" db="EMBL/GenBank/DDBJ databases">
        <authorList>
            <person name="Varghese N."/>
            <person name="Submissions S."/>
        </authorList>
    </citation>
    <scope>NUCLEOTIDE SEQUENCE [LARGE SCALE GENOMIC DNA]</scope>
    <source>
        <strain evidence="3">DSM 16219</strain>
    </source>
</reference>
<evidence type="ECO:0000313" key="3">
    <source>
        <dbReference type="Proteomes" id="UP000183994"/>
    </source>
</evidence>
<gene>
    <name evidence="2" type="ORF">SAMN02745216_02694</name>
</gene>
<protein>
    <recommendedName>
        <fullName evidence="4">Lysylphosphatidylglycerol synthase TM region</fullName>
    </recommendedName>
</protein>
<feature type="transmembrane region" description="Helical" evidence="1">
    <location>
        <begin position="20"/>
        <end position="40"/>
    </location>
</feature>
<keyword evidence="1" id="KW-0472">Membrane</keyword>